<sequence>VNYPLFYLHALLLRVALNYTHKKTKGDFMTKDIVNQKLENVLNRLETIDGGKPIPWFNLKDACDYTTLSRIKIRRACMAGELKVSKATGKLLFRKEWLDRWLNG</sequence>
<organism evidence="1">
    <name type="scientific">marine metagenome</name>
    <dbReference type="NCBI Taxonomy" id="408172"/>
    <lineage>
        <taxon>unclassified sequences</taxon>
        <taxon>metagenomes</taxon>
        <taxon>ecological metagenomes</taxon>
    </lineage>
</organism>
<proteinExistence type="predicted"/>
<name>A0A383E465_9ZZZZ</name>
<dbReference type="EMBL" id="UINC01222441">
    <property type="protein sequence ID" value="SVE51230.1"/>
    <property type="molecule type" value="Genomic_DNA"/>
</dbReference>
<dbReference type="AlphaFoldDB" id="A0A383E465"/>
<protein>
    <submittedName>
        <fullName evidence="1">Uncharacterized protein</fullName>
    </submittedName>
</protein>
<reference evidence="1" key="1">
    <citation type="submission" date="2018-05" db="EMBL/GenBank/DDBJ databases">
        <authorList>
            <person name="Lanie J.A."/>
            <person name="Ng W.-L."/>
            <person name="Kazmierczak K.M."/>
            <person name="Andrzejewski T.M."/>
            <person name="Davidsen T.M."/>
            <person name="Wayne K.J."/>
            <person name="Tettelin H."/>
            <person name="Glass J.I."/>
            <person name="Rusch D."/>
            <person name="Podicherti R."/>
            <person name="Tsui H.-C.T."/>
            <person name="Winkler M.E."/>
        </authorList>
    </citation>
    <scope>NUCLEOTIDE SEQUENCE</scope>
</reference>
<evidence type="ECO:0000313" key="1">
    <source>
        <dbReference type="EMBL" id="SVE51230.1"/>
    </source>
</evidence>
<accession>A0A383E465</accession>
<feature type="non-terminal residue" evidence="1">
    <location>
        <position position="1"/>
    </location>
</feature>
<gene>
    <name evidence="1" type="ORF">METZ01_LOCUS504084</name>
</gene>